<keyword evidence="2 3" id="KW-0808">Transferase</keyword>
<dbReference type="EC" id="2.4.1.-" evidence="4"/>
<name>A0A7N0TWX6_KALFE</name>
<dbReference type="SUPFAM" id="SSF53756">
    <property type="entry name" value="UDP-Glycosyltransferase/glycogen phosphorylase"/>
    <property type="match status" value="1"/>
</dbReference>
<reference evidence="6" key="1">
    <citation type="submission" date="2021-01" db="UniProtKB">
        <authorList>
            <consortium name="EnsemblPlants"/>
        </authorList>
    </citation>
    <scope>IDENTIFICATION</scope>
</reference>
<evidence type="ECO:0000256" key="4">
    <source>
        <dbReference type="RuleBase" id="RU362057"/>
    </source>
</evidence>
<dbReference type="EnsemblPlants" id="Kaladp0047s0113.1.v1.1">
    <property type="protein sequence ID" value="Kaladp0047s0113.1.v1.1"/>
    <property type="gene ID" value="Kaladp0047s0113.v1.1"/>
</dbReference>
<dbReference type="PANTHER" id="PTHR11926">
    <property type="entry name" value="GLUCOSYL/GLUCURONOSYL TRANSFERASES"/>
    <property type="match status" value="1"/>
</dbReference>
<dbReference type="AlphaFoldDB" id="A0A7N0TWX6"/>
<organism evidence="6 7">
    <name type="scientific">Kalanchoe fedtschenkoi</name>
    <name type="common">Lavender scallops</name>
    <name type="synonym">South American air plant</name>
    <dbReference type="NCBI Taxonomy" id="63787"/>
    <lineage>
        <taxon>Eukaryota</taxon>
        <taxon>Viridiplantae</taxon>
        <taxon>Streptophyta</taxon>
        <taxon>Embryophyta</taxon>
        <taxon>Tracheophyta</taxon>
        <taxon>Spermatophyta</taxon>
        <taxon>Magnoliopsida</taxon>
        <taxon>eudicotyledons</taxon>
        <taxon>Gunneridae</taxon>
        <taxon>Pentapetalae</taxon>
        <taxon>Saxifragales</taxon>
        <taxon>Crassulaceae</taxon>
        <taxon>Kalanchoe</taxon>
    </lineage>
</organism>
<dbReference type="FunFam" id="3.40.50.2000:FF:000027">
    <property type="entry name" value="Glycosyltransferase"/>
    <property type="match status" value="1"/>
</dbReference>
<dbReference type="CDD" id="cd03784">
    <property type="entry name" value="GT1_Gtf-like"/>
    <property type="match status" value="1"/>
</dbReference>
<dbReference type="InterPro" id="IPR035595">
    <property type="entry name" value="UDP_glycos_trans_CS"/>
</dbReference>
<feature type="domain" description="Glycosyltransferase N-terminal" evidence="5">
    <location>
        <begin position="15"/>
        <end position="142"/>
    </location>
</feature>
<dbReference type="PROSITE" id="PS00375">
    <property type="entry name" value="UDPGT"/>
    <property type="match status" value="1"/>
</dbReference>
<evidence type="ECO:0000313" key="7">
    <source>
        <dbReference type="Proteomes" id="UP000594263"/>
    </source>
</evidence>
<keyword evidence="7" id="KW-1185">Reference proteome</keyword>
<evidence type="ECO:0000313" key="6">
    <source>
        <dbReference type="EnsemblPlants" id="Kaladp0047s0113.1.v1.1"/>
    </source>
</evidence>
<dbReference type="FunFam" id="3.40.50.2000:FF:000055">
    <property type="entry name" value="Glycosyltransferase"/>
    <property type="match status" value="1"/>
</dbReference>
<dbReference type="Gramene" id="Kaladp0047s0113.1.v1.1">
    <property type="protein sequence ID" value="Kaladp0047s0113.1.v1.1"/>
    <property type="gene ID" value="Kaladp0047s0113.v1.1"/>
</dbReference>
<dbReference type="OMA" id="DYMIKFL"/>
<dbReference type="Pfam" id="PF00201">
    <property type="entry name" value="UDPGT"/>
    <property type="match status" value="1"/>
</dbReference>
<proteinExistence type="inferred from homology"/>
<dbReference type="GO" id="GO:0080044">
    <property type="term" value="F:quercetin 7-O-glucosyltransferase activity"/>
    <property type="evidence" value="ECO:0007669"/>
    <property type="project" value="TreeGrafter"/>
</dbReference>
<dbReference type="Pfam" id="PF26168">
    <property type="entry name" value="Glyco_transf_N"/>
    <property type="match status" value="1"/>
</dbReference>
<dbReference type="PANTHER" id="PTHR11926:SF774">
    <property type="entry name" value="UDP-GLYCOSYLTRANSFERASE 85A1-RELATED"/>
    <property type="match status" value="1"/>
</dbReference>
<comment type="similarity">
    <text evidence="1 3">Belongs to the UDP-glycosyltransferase family.</text>
</comment>
<dbReference type="GO" id="GO:0080043">
    <property type="term" value="F:quercetin 3-O-glucosyltransferase activity"/>
    <property type="evidence" value="ECO:0007669"/>
    <property type="project" value="TreeGrafter"/>
</dbReference>
<dbReference type="InterPro" id="IPR002213">
    <property type="entry name" value="UDP_glucos_trans"/>
</dbReference>
<keyword evidence="3" id="KW-0328">Glycosyltransferase</keyword>
<dbReference type="Proteomes" id="UP000594263">
    <property type="component" value="Unplaced"/>
</dbReference>
<dbReference type="InterPro" id="IPR058980">
    <property type="entry name" value="Glyco_transf_N"/>
</dbReference>
<dbReference type="Gene3D" id="3.40.50.2000">
    <property type="entry name" value="Glycogen Phosphorylase B"/>
    <property type="match status" value="2"/>
</dbReference>
<evidence type="ECO:0000256" key="2">
    <source>
        <dbReference type="ARBA" id="ARBA00022679"/>
    </source>
</evidence>
<accession>A0A7N0TWX6</accession>
<evidence type="ECO:0000256" key="3">
    <source>
        <dbReference type="RuleBase" id="RU003718"/>
    </source>
</evidence>
<evidence type="ECO:0000256" key="1">
    <source>
        <dbReference type="ARBA" id="ARBA00009995"/>
    </source>
</evidence>
<protein>
    <recommendedName>
        <fullName evidence="4">Glycosyltransferase</fullName>
        <ecNumber evidence="4">2.4.1.-</ecNumber>
    </recommendedName>
</protein>
<evidence type="ECO:0000259" key="5">
    <source>
        <dbReference type="Pfam" id="PF26168"/>
    </source>
</evidence>
<sequence>MSTMEDRPCRKPHAVCIPYPAQGHINPMMHLAKLLYHSGFHITFVHTVYNYNRLARSRGAASVAGLPDFRFEAIPDGLPPSSTKDDDVTQDIPSLSDSTSKTCLGPFKALLARLQSQDAAPPPTCIVSDVAMSFTLDAAEELGVPIALLWTASACGLLAYAYYQHLVDRSLVPLKDEKQLTDGYLDTRVDFIPCMEGICLRDLPTFLRTTNPDDPMFNFVVRELRRARRGSAIILNTFEALDHDVLDSLSRIYPNMVLPVGPLHVSLDRIPEESPARAMSSSLWKGNTDCVDWLSSKEEGSVIYVNYGSIAVVSGEQLVEFAWGLANSKRPFLWIIRPDLVAGDGAVLPREFVEGTRGRGLLAGWCDQEEVLSHRSVGGFVTHCGWNSCIESVCGGVPMVFWPFFAEQQTNCWFACGKWGVGMEMDAAVDRGGVERVVREVMEGERGREMRRKAAGWKRLAEEAVGSSGSSTSNFDMLVKQVLLSNKNVQNLQ</sequence>